<organism evidence="2 3">
    <name type="scientific">Hypholoma sublateritium (strain FD-334 SS-4)</name>
    <dbReference type="NCBI Taxonomy" id="945553"/>
    <lineage>
        <taxon>Eukaryota</taxon>
        <taxon>Fungi</taxon>
        <taxon>Dikarya</taxon>
        <taxon>Basidiomycota</taxon>
        <taxon>Agaricomycotina</taxon>
        <taxon>Agaricomycetes</taxon>
        <taxon>Agaricomycetidae</taxon>
        <taxon>Agaricales</taxon>
        <taxon>Agaricineae</taxon>
        <taxon>Strophariaceae</taxon>
        <taxon>Hypholoma</taxon>
    </lineage>
</organism>
<feature type="region of interest" description="Disordered" evidence="1">
    <location>
        <begin position="139"/>
        <end position="161"/>
    </location>
</feature>
<keyword evidence="3" id="KW-1185">Reference proteome</keyword>
<sequence>MSHVAINGDSIKGPATSASPPPSRLPSCTYANAAPHRFAGHAPASLHFYGRGKLIPGPQFAPVVPGTPATRFVKRHQCGALSRRTNAPEPPQGSSSSLDQPIIVRLRRTRSGAEYSPFAIAPVASGPEVDLGGLVKQAVQEEGQVLEPDPAVEAEEGPPSG</sequence>
<feature type="compositionally biased region" description="Acidic residues" evidence="1">
    <location>
        <begin position="150"/>
        <end position="161"/>
    </location>
</feature>
<evidence type="ECO:0000313" key="3">
    <source>
        <dbReference type="Proteomes" id="UP000054270"/>
    </source>
</evidence>
<gene>
    <name evidence="2" type="ORF">HYPSUDRAFT_207001</name>
</gene>
<dbReference type="Proteomes" id="UP000054270">
    <property type="component" value="Unassembled WGS sequence"/>
</dbReference>
<evidence type="ECO:0000313" key="2">
    <source>
        <dbReference type="EMBL" id="KJA16512.1"/>
    </source>
</evidence>
<dbReference type="AlphaFoldDB" id="A0A0D2KPG0"/>
<feature type="region of interest" description="Disordered" evidence="1">
    <location>
        <begin position="1"/>
        <end position="30"/>
    </location>
</feature>
<proteinExistence type="predicted"/>
<evidence type="ECO:0000256" key="1">
    <source>
        <dbReference type="SAM" id="MobiDB-lite"/>
    </source>
</evidence>
<feature type="region of interest" description="Disordered" evidence="1">
    <location>
        <begin position="78"/>
        <end position="102"/>
    </location>
</feature>
<protein>
    <submittedName>
        <fullName evidence="2">Uncharacterized protein</fullName>
    </submittedName>
</protein>
<dbReference type="EMBL" id="KN817620">
    <property type="protein sequence ID" value="KJA16512.1"/>
    <property type="molecule type" value="Genomic_DNA"/>
</dbReference>
<reference evidence="3" key="1">
    <citation type="submission" date="2014-04" db="EMBL/GenBank/DDBJ databases">
        <title>Evolutionary Origins and Diversification of the Mycorrhizal Mutualists.</title>
        <authorList>
            <consortium name="DOE Joint Genome Institute"/>
            <consortium name="Mycorrhizal Genomics Consortium"/>
            <person name="Kohler A."/>
            <person name="Kuo A."/>
            <person name="Nagy L.G."/>
            <person name="Floudas D."/>
            <person name="Copeland A."/>
            <person name="Barry K.W."/>
            <person name="Cichocki N."/>
            <person name="Veneault-Fourrey C."/>
            <person name="LaButti K."/>
            <person name="Lindquist E.A."/>
            <person name="Lipzen A."/>
            <person name="Lundell T."/>
            <person name="Morin E."/>
            <person name="Murat C."/>
            <person name="Riley R."/>
            <person name="Ohm R."/>
            <person name="Sun H."/>
            <person name="Tunlid A."/>
            <person name="Henrissat B."/>
            <person name="Grigoriev I.V."/>
            <person name="Hibbett D.S."/>
            <person name="Martin F."/>
        </authorList>
    </citation>
    <scope>NUCLEOTIDE SEQUENCE [LARGE SCALE GENOMIC DNA]</scope>
    <source>
        <strain evidence="3">FD-334 SS-4</strain>
    </source>
</reference>
<name>A0A0D2KPG0_HYPSF</name>
<accession>A0A0D2KPG0</accession>
<feature type="non-terminal residue" evidence="2">
    <location>
        <position position="161"/>
    </location>
</feature>